<accession>A0A0U5ES07</accession>
<reference evidence="3" key="1">
    <citation type="submission" date="2015-09" db="EMBL/GenBank/DDBJ databases">
        <authorList>
            <person name="Bertelli C."/>
        </authorList>
    </citation>
    <scope>NUCLEOTIDE SEQUENCE [LARGE SCALE GENOMIC DNA]</scope>
    <source>
        <strain evidence="3">KNic</strain>
    </source>
</reference>
<feature type="transmembrane region" description="Helical" evidence="1">
    <location>
        <begin position="70"/>
        <end position="89"/>
    </location>
</feature>
<keyword evidence="3" id="KW-1185">Reference proteome</keyword>
<protein>
    <submittedName>
        <fullName evidence="2">Conserved putative membrane protein</fullName>
    </submittedName>
</protein>
<dbReference type="PATRIC" id="fig|389348.3.peg.1449"/>
<proteinExistence type="predicted"/>
<sequence>MIPIILCLCALICSFIHLVVKKEWNKKVEIILSYLIFFNIGIMGLLGFYAHTAISYETATLIGWPPGNPFQQEVAAANLAFGILGIMAFSYRSTFWLATIIGQCIFLLGALVVHIVDYLQRGNTAPENFGLFVWTDDLVMPLIYLALLYYYMREYPHKESV</sequence>
<dbReference type="Pfam" id="PF20589">
    <property type="entry name" value="DUF6790"/>
    <property type="match status" value="1"/>
</dbReference>
<dbReference type="InParanoid" id="A0A0U5ES07"/>
<evidence type="ECO:0000256" key="1">
    <source>
        <dbReference type="SAM" id="Phobius"/>
    </source>
</evidence>
<dbReference type="Proteomes" id="UP000069902">
    <property type="component" value="Chromosome cPNK"/>
</dbReference>
<dbReference type="EMBL" id="LN879502">
    <property type="protein sequence ID" value="CUI16913.1"/>
    <property type="molecule type" value="Genomic_DNA"/>
</dbReference>
<feature type="transmembrane region" description="Helical" evidence="1">
    <location>
        <begin position="131"/>
        <end position="152"/>
    </location>
</feature>
<dbReference type="RefSeq" id="WP_079992948.1">
    <property type="nucleotide sequence ID" value="NZ_LN879502.1"/>
</dbReference>
<gene>
    <name evidence="2" type="ORF">PNK_1296</name>
</gene>
<evidence type="ECO:0000313" key="2">
    <source>
        <dbReference type="EMBL" id="CUI16913.1"/>
    </source>
</evidence>
<feature type="transmembrane region" description="Helical" evidence="1">
    <location>
        <begin position="95"/>
        <end position="119"/>
    </location>
</feature>
<evidence type="ECO:0000313" key="3">
    <source>
        <dbReference type="Proteomes" id="UP000069902"/>
    </source>
</evidence>
<dbReference type="InterPro" id="IPR046740">
    <property type="entry name" value="DUF6790"/>
</dbReference>
<keyword evidence="1" id="KW-0472">Membrane</keyword>
<dbReference type="KEGG" id="pnl:PNK_1296"/>
<dbReference type="AlphaFoldDB" id="A0A0U5ES07"/>
<dbReference type="STRING" id="389348.PNK_1296"/>
<keyword evidence="1" id="KW-0812">Transmembrane</keyword>
<name>A0A0U5ES07_9BACT</name>
<feature type="transmembrane region" description="Helical" evidence="1">
    <location>
        <begin position="31"/>
        <end position="50"/>
    </location>
</feature>
<organism evidence="2 3">
    <name type="scientific">Candidatus Protochlamydia naegleriophila</name>
    <dbReference type="NCBI Taxonomy" id="389348"/>
    <lineage>
        <taxon>Bacteria</taxon>
        <taxon>Pseudomonadati</taxon>
        <taxon>Chlamydiota</taxon>
        <taxon>Chlamydiia</taxon>
        <taxon>Parachlamydiales</taxon>
        <taxon>Parachlamydiaceae</taxon>
        <taxon>Candidatus Protochlamydia</taxon>
    </lineage>
</organism>
<keyword evidence="1" id="KW-1133">Transmembrane helix</keyword>